<dbReference type="PANTHER" id="PTHR33735">
    <property type="entry name" value="EXPRESSED PROTEIN"/>
    <property type="match status" value="1"/>
</dbReference>
<gene>
    <name evidence="1" type="ORF">LSAT_V11C100001450</name>
</gene>
<dbReference type="Proteomes" id="UP000235145">
    <property type="component" value="Unassembled WGS sequence"/>
</dbReference>
<protein>
    <submittedName>
        <fullName evidence="1">Uncharacterized protein</fullName>
    </submittedName>
</protein>
<dbReference type="OrthoDB" id="1927611at2759"/>
<evidence type="ECO:0000313" key="1">
    <source>
        <dbReference type="EMBL" id="KAJ0224740.1"/>
    </source>
</evidence>
<sequence>MSISTFLASQINLHETLAHKSHATVSFNPISGFRINKHTLALAPLTTTNIATTRWDSVIAYANVEPAGTPSPPPGSPPGAWKNWAIGILMTFIIPLVTTKGGPIKFLLQKVDQIMATAEHISDIVESVADKVDKVVDELQEDLPEDSQLRKTLDFIENVAERVEKDAHNAGDFIDKVQEMEDKIEDIMEPVLEEAKEVDKEAKEKEKARKK</sequence>
<dbReference type="EMBL" id="NBSK02000001">
    <property type="protein sequence ID" value="KAJ0224740.1"/>
    <property type="molecule type" value="Genomic_DNA"/>
</dbReference>
<organism evidence="1 2">
    <name type="scientific">Lactuca sativa</name>
    <name type="common">Garden lettuce</name>
    <dbReference type="NCBI Taxonomy" id="4236"/>
    <lineage>
        <taxon>Eukaryota</taxon>
        <taxon>Viridiplantae</taxon>
        <taxon>Streptophyta</taxon>
        <taxon>Embryophyta</taxon>
        <taxon>Tracheophyta</taxon>
        <taxon>Spermatophyta</taxon>
        <taxon>Magnoliopsida</taxon>
        <taxon>eudicotyledons</taxon>
        <taxon>Gunneridae</taxon>
        <taxon>Pentapetalae</taxon>
        <taxon>asterids</taxon>
        <taxon>campanulids</taxon>
        <taxon>Asterales</taxon>
        <taxon>Asteraceae</taxon>
        <taxon>Cichorioideae</taxon>
        <taxon>Cichorieae</taxon>
        <taxon>Lactucinae</taxon>
        <taxon>Lactuca</taxon>
    </lineage>
</organism>
<reference evidence="1 2" key="1">
    <citation type="journal article" date="2017" name="Nat. Commun.">
        <title>Genome assembly with in vitro proximity ligation data and whole-genome triplication in lettuce.</title>
        <authorList>
            <person name="Reyes-Chin-Wo S."/>
            <person name="Wang Z."/>
            <person name="Yang X."/>
            <person name="Kozik A."/>
            <person name="Arikit S."/>
            <person name="Song C."/>
            <person name="Xia L."/>
            <person name="Froenicke L."/>
            <person name="Lavelle D.O."/>
            <person name="Truco M.J."/>
            <person name="Xia R."/>
            <person name="Zhu S."/>
            <person name="Xu C."/>
            <person name="Xu H."/>
            <person name="Xu X."/>
            <person name="Cox K."/>
            <person name="Korf I."/>
            <person name="Meyers B.C."/>
            <person name="Michelmore R.W."/>
        </authorList>
    </citation>
    <scope>NUCLEOTIDE SEQUENCE [LARGE SCALE GENOMIC DNA]</scope>
    <source>
        <strain evidence="2">cv. Salinas</strain>
        <tissue evidence="1">Seedlings</tissue>
    </source>
</reference>
<evidence type="ECO:0000313" key="2">
    <source>
        <dbReference type="Proteomes" id="UP000235145"/>
    </source>
</evidence>
<dbReference type="PANTHER" id="PTHR33735:SF20">
    <property type="entry name" value="PLASTID LIPID-ASSOCIATED PROTEIN_FIBRILLIN CONSERVED DOMAIN-CONTAINING PROTEIN"/>
    <property type="match status" value="1"/>
</dbReference>
<name>A0A9R1XRH8_LACSA</name>
<keyword evidence="2" id="KW-1185">Reference proteome</keyword>
<accession>A0A9R1XRH8</accession>
<comment type="caution">
    <text evidence="1">The sequence shown here is derived from an EMBL/GenBank/DDBJ whole genome shotgun (WGS) entry which is preliminary data.</text>
</comment>
<dbReference type="AlphaFoldDB" id="A0A9R1XRH8"/>
<proteinExistence type="predicted"/>